<dbReference type="PANTHER" id="PTHR47150:SF6">
    <property type="entry name" value="OS01G0872900 PROTEIN"/>
    <property type="match status" value="1"/>
</dbReference>
<feature type="compositionally biased region" description="Polar residues" evidence="1">
    <location>
        <begin position="757"/>
        <end position="768"/>
    </location>
</feature>
<feature type="compositionally biased region" description="Basic and acidic residues" evidence="1">
    <location>
        <begin position="745"/>
        <end position="754"/>
    </location>
</feature>
<evidence type="ECO:0000256" key="1">
    <source>
        <dbReference type="SAM" id="MobiDB-lite"/>
    </source>
</evidence>
<feature type="compositionally biased region" description="Basic residues" evidence="1">
    <location>
        <begin position="642"/>
        <end position="671"/>
    </location>
</feature>
<feature type="compositionally biased region" description="Low complexity" evidence="1">
    <location>
        <begin position="1"/>
        <end position="20"/>
    </location>
</feature>
<evidence type="ECO:0000313" key="3">
    <source>
        <dbReference type="EMBL" id="KAK1628723.1"/>
    </source>
</evidence>
<dbReference type="PANTHER" id="PTHR47150">
    <property type="entry name" value="OS12G0169200 PROTEIN"/>
    <property type="match status" value="1"/>
</dbReference>
<feature type="compositionally biased region" description="Basic and acidic residues" evidence="1">
    <location>
        <begin position="796"/>
        <end position="805"/>
    </location>
</feature>
<dbReference type="Pfam" id="PF04827">
    <property type="entry name" value="Plant_tran"/>
    <property type="match status" value="1"/>
</dbReference>
<feature type="compositionally biased region" description="Acidic residues" evidence="1">
    <location>
        <begin position="781"/>
        <end position="791"/>
    </location>
</feature>
<accession>A0AAD8RMY2</accession>
<feature type="region of interest" description="Disordered" evidence="1">
    <location>
        <begin position="1"/>
        <end position="23"/>
    </location>
</feature>
<organism evidence="3 4">
    <name type="scientific">Lolium multiflorum</name>
    <name type="common">Italian ryegrass</name>
    <name type="synonym">Lolium perenne subsp. multiflorum</name>
    <dbReference type="NCBI Taxonomy" id="4521"/>
    <lineage>
        <taxon>Eukaryota</taxon>
        <taxon>Viridiplantae</taxon>
        <taxon>Streptophyta</taxon>
        <taxon>Embryophyta</taxon>
        <taxon>Tracheophyta</taxon>
        <taxon>Spermatophyta</taxon>
        <taxon>Magnoliopsida</taxon>
        <taxon>Liliopsida</taxon>
        <taxon>Poales</taxon>
        <taxon>Poaceae</taxon>
        <taxon>BOP clade</taxon>
        <taxon>Pooideae</taxon>
        <taxon>Poodae</taxon>
        <taxon>Poeae</taxon>
        <taxon>Poeae Chloroplast Group 2 (Poeae type)</taxon>
        <taxon>Loliodinae</taxon>
        <taxon>Loliinae</taxon>
        <taxon>Lolium</taxon>
    </lineage>
</organism>
<evidence type="ECO:0000259" key="2">
    <source>
        <dbReference type="Pfam" id="PF04195"/>
    </source>
</evidence>
<dbReference type="Pfam" id="PF04195">
    <property type="entry name" value="Transposase_28"/>
    <property type="match status" value="1"/>
</dbReference>
<dbReference type="EMBL" id="JAUUTY010000005">
    <property type="protein sequence ID" value="KAK1628723.1"/>
    <property type="molecule type" value="Genomic_DNA"/>
</dbReference>
<sequence>MEMNSDDSMSLSSESGWSSSDDSDIEELLQDDDVEMMSLLIDVQEIEDRAKLLDHRRGSVMGREYIYRNRGLGHEQLMRDYFAKEHPTYPPRLFRRRYRMRRSLFVKIVNDCEAASDYFKRRRSASGQWGFSAYQKISAAMRVLAYGVPADYTDEYLRIGVQTTTDSVRRFAKLVIRLYGDLYLRAPNEEDTKRLMEMNEKRGWPGMLGSLDCMHWTWKNCPKSWHGMYCGKNKDATIVLEAVASEDTWIWHAFFGLPGTLNDINVLNRSPLFARLVSGDAPTCNYKVMNHEYSMGYYLTDGIYPEWATLVKSIKEKNGVPLTKKQAHFTRAQEAARKDIERAFGILQASTAPGRIPSLKELQEELEGQARMAAKVQEAENKRASKARIREGERGQWWPCATTDVELRELQNEGMISTHWSFTRDSDVPKPEAGEIVMTKAWVERGLSLPCSEFFLSILNTYGLQPHNICPNSYLLLSNFVTLCEGHLGIRPDVKLWQFFFRVKKETKDKAMVNCGSMTFMLRPSRMYPPHDSHESVRYWNAGWFYEKNASVPDIHDGLPKFINEPPEELASWSFVPSLAQTPILEKAARRISRLVHDGLTGAHHLSAGFPENPAALQRTPDLNTLAEENFRTILRVPVSATRRRRFRKTKRRKRNRHPARQPRPSKRPRAKASGSEAGASGEASAKKSKTSRLVTTGVPPDADVNALLDAVSGYDTRIARRIRHNEFYDKVVLPADEPLEAELQKEHDAEARPAESGTQFTWTSSKDAPQEEPKTSAAASEEEEESDEDVSSPAEDAKEKDPEGKTSPAKGE</sequence>
<keyword evidence="4" id="KW-1185">Reference proteome</keyword>
<reference evidence="3" key="1">
    <citation type="submission" date="2023-07" db="EMBL/GenBank/DDBJ databases">
        <title>A chromosome-level genome assembly of Lolium multiflorum.</title>
        <authorList>
            <person name="Chen Y."/>
            <person name="Copetti D."/>
            <person name="Kolliker R."/>
            <person name="Studer B."/>
        </authorList>
    </citation>
    <scope>NUCLEOTIDE SEQUENCE</scope>
    <source>
        <strain evidence="3">02402/16</strain>
        <tissue evidence="3">Leaf</tissue>
    </source>
</reference>
<feature type="region of interest" description="Disordered" evidence="1">
    <location>
        <begin position="642"/>
        <end position="704"/>
    </location>
</feature>
<comment type="caution">
    <text evidence="3">The sequence shown here is derived from an EMBL/GenBank/DDBJ whole genome shotgun (WGS) entry which is preliminary data.</text>
</comment>
<dbReference type="InterPro" id="IPR007321">
    <property type="entry name" value="Transposase_28"/>
</dbReference>
<dbReference type="InterPro" id="IPR006912">
    <property type="entry name" value="Harbinger_derived_prot"/>
</dbReference>
<feature type="region of interest" description="Disordered" evidence="1">
    <location>
        <begin position="745"/>
        <end position="813"/>
    </location>
</feature>
<evidence type="ECO:0000313" key="4">
    <source>
        <dbReference type="Proteomes" id="UP001231189"/>
    </source>
</evidence>
<gene>
    <name evidence="3" type="ORF">QYE76_003038</name>
</gene>
<dbReference type="Proteomes" id="UP001231189">
    <property type="component" value="Unassembled WGS sequence"/>
</dbReference>
<proteinExistence type="predicted"/>
<feature type="compositionally biased region" description="Low complexity" evidence="1">
    <location>
        <begin position="672"/>
        <end position="684"/>
    </location>
</feature>
<dbReference type="AlphaFoldDB" id="A0AAD8RMY2"/>
<name>A0AAD8RMY2_LOLMU</name>
<feature type="domain" description="Transposase (putative) gypsy type" evidence="2">
    <location>
        <begin position="437"/>
        <end position="504"/>
    </location>
</feature>
<protein>
    <recommendedName>
        <fullName evidence="2">Transposase (putative) gypsy type domain-containing protein</fullName>
    </recommendedName>
</protein>